<dbReference type="InterPro" id="IPR008979">
    <property type="entry name" value="Galactose-bd-like_sf"/>
</dbReference>
<sequence>MEFGYSFVPNESCQYDREQGYGFSLPPKRSKTEDMRDSWPGDYFDSVIPSLLMDVPNGTYKVALTFGSSDAPTVTTVKEGLGRLRLHEVKTEAGQSVTHSFAVHVMDGQLKLAFGGAAPLVQKVEVKRVADIPTIHLAGDSTVTDQPSGHYPYTGWGQMIGLFLAGGIATANYACSGRSSKSFITEGRLNRLEKKLRRGDFLLVQFAHNDEKDNDGGTDPFTTYQAYLKQYIDVARRHGACPVLIAPMHRRFYEEDGTIRNTHGDYIEAMRQLALQEQVPFIDLASLSKAYFEELGEERSKQVFLWTEPGQYECLPEGTQDNTHFSEFGAIEIARLVAQGIRDAGVEPLVHHLIAQKEGAAL</sequence>
<dbReference type="PANTHER" id="PTHR43695">
    <property type="entry name" value="PUTATIVE (AFU_ORTHOLOGUE AFUA_2G17250)-RELATED"/>
    <property type="match status" value="1"/>
</dbReference>
<dbReference type="Pfam" id="PF13472">
    <property type="entry name" value="Lipase_GDSL_2"/>
    <property type="match status" value="1"/>
</dbReference>
<evidence type="ECO:0000259" key="3">
    <source>
        <dbReference type="Pfam" id="PF13472"/>
    </source>
</evidence>
<dbReference type="SUPFAM" id="SSF52266">
    <property type="entry name" value="SGNH hydrolase"/>
    <property type="match status" value="1"/>
</dbReference>
<evidence type="ECO:0000256" key="2">
    <source>
        <dbReference type="ARBA" id="ARBA00022801"/>
    </source>
</evidence>
<dbReference type="CDD" id="cd01821">
    <property type="entry name" value="Rhamnogalacturan_acetylesterase_like"/>
    <property type="match status" value="1"/>
</dbReference>
<evidence type="ECO:0000256" key="1">
    <source>
        <dbReference type="ARBA" id="ARBA00008668"/>
    </source>
</evidence>
<keyword evidence="5" id="KW-1185">Reference proteome</keyword>
<dbReference type="Proteomes" id="UP000609346">
    <property type="component" value="Unassembled WGS sequence"/>
</dbReference>
<accession>A0ABR8N0R4</accession>
<organism evidence="4 5">
    <name type="scientific">Paenibacillus terricola</name>
    <dbReference type="NCBI Taxonomy" id="2763503"/>
    <lineage>
        <taxon>Bacteria</taxon>
        <taxon>Bacillati</taxon>
        <taxon>Bacillota</taxon>
        <taxon>Bacilli</taxon>
        <taxon>Bacillales</taxon>
        <taxon>Paenibacillaceae</taxon>
        <taxon>Paenibacillus</taxon>
    </lineage>
</organism>
<evidence type="ECO:0000313" key="4">
    <source>
        <dbReference type="EMBL" id="MBD3921777.1"/>
    </source>
</evidence>
<gene>
    <name evidence="4" type="ORF">H8B09_23645</name>
</gene>
<feature type="domain" description="SGNH hydrolase-type esterase" evidence="3">
    <location>
        <begin position="139"/>
        <end position="291"/>
    </location>
</feature>
<comment type="caution">
    <text evidence="4">The sequence shown here is derived from an EMBL/GenBank/DDBJ whole genome shotgun (WGS) entry which is preliminary data.</text>
</comment>
<dbReference type="RefSeq" id="WP_191206056.1">
    <property type="nucleotide sequence ID" value="NZ_JACXZA010000006.1"/>
</dbReference>
<dbReference type="EMBL" id="JACXZA010000006">
    <property type="protein sequence ID" value="MBD3921777.1"/>
    <property type="molecule type" value="Genomic_DNA"/>
</dbReference>
<dbReference type="Gene3D" id="3.40.50.1110">
    <property type="entry name" value="SGNH hydrolase"/>
    <property type="match status" value="1"/>
</dbReference>
<protein>
    <submittedName>
        <fullName evidence="4">Rhamnogalacturonan acetylesterase</fullName>
    </submittedName>
</protein>
<dbReference type="SUPFAM" id="SSF49785">
    <property type="entry name" value="Galactose-binding domain-like"/>
    <property type="match status" value="1"/>
</dbReference>
<keyword evidence="2" id="KW-0378">Hydrolase</keyword>
<dbReference type="InterPro" id="IPR037459">
    <property type="entry name" value="RhgT-like"/>
</dbReference>
<dbReference type="InterPro" id="IPR036514">
    <property type="entry name" value="SGNH_hydro_sf"/>
</dbReference>
<dbReference type="InterPro" id="IPR013830">
    <property type="entry name" value="SGNH_hydro"/>
</dbReference>
<proteinExistence type="inferred from homology"/>
<name>A0ABR8N0R4_9BACL</name>
<comment type="similarity">
    <text evidence="1">Belongs to the 'GDSL' lipolytic enzyme family.</text>
</comment>
<dbReference type="PANTHER" id="PTHR43695:SF1">
    <property type="entry name" value="RHAMNOGALACTURONAN ACETYLESTERASE"/>
    <property type="match status" value="1"/>
</dbReference>
<reference evidence="4 5" key="1">
    <citation type="submission" date="2020-09" db="EMBL/GenBank/DDBJ databases">
        <title>Paenibacillus sp. strain PR3 16S rRNA gene Genome sequencing and assembly.</title>
        <authorList>
            <person name="Kim J."/>
        </authorList>
    </citation>
    <scope>NUCLEOTIDE SEQUENCE [LARGE SCALE GENOMIC DNA]</scope>
    <source>
        <strain evidence="4 5">PR3</strain>
    </source>
</reference>
<evidence type="ECO:0000313" key="5">
    <source>
        <dbReference type="Proteomes" id="UP000609346"/>
    </source>
</evidence>
<dbReference type="Gene3D" id="2.60.120.430">
    <property type="entry name" value="Galactose-binding lectin"/>
    <property type="match status" value="1"/>
</dbReference>